<proteinExistence type="predicted"/>
<dbReference type="EMBL" id="CAJOBG010005505">
    <property type="protein sequence ID" value="CAF4155416.1"/>
    <property type="molecule type" value="Genomic_DNA"/>
</dbReference>
<accession>A0A819YWT8</accession>
<evidence type="ECO:0000313" key="2">
    <source>
        <dbReference type="EMBL" id="CAF4155416.1"/>
    </source>
</evidence>
<organism evidence="2 3">
    <name type="scientific">Rotaria magnacalcarata</name>
    <dbReference type="NCBI Taxonomy" id="392030"/>
    <lineage>
        <taxon>Eukaryota</taxon>
        <taxon>Metazoa</taxon>
        <taxon>Spiralia</taxon>
        <taxon>Gnathifera</taxon>
        <taxon>Rotifera</taxon>
        <taxon>Eurotatoria</taxon>
        <taxon>Bdelloidea</taxon>
        <taxon>Philodinida</taxon>
        <taxon>Philodinidae</taxon>
        <taxon>Rotaria</taxon>
    </lineage>
</organism>
<name>A0A819YWT8_9BILA</name>
<reference evidence="2" key="1">
    <citation type="submission" date="2021-02" db="EMBL/GenBank/DDBJ databases">
        <authorList>
            <person name="Nowell W R."/>
        </authorList>
    </citation>
    <scope>NUCLEOTIDE SEQUENCE</scope>
</reference>
<comment type="caution">
    <text evidence="2">The sequence shown here is derived from an EMBL/GenBank/DDBJ whole genome shotgun (WGS) entry which is preliminary data.</text>
</comment>
<feature type="transmembrane region" description="Helical" evidence="1">
    <location>
        <begin position="362"/>
        <end position="384"/>
    </location>
</feature>
<keyword evidence="3" id="KW-1185">Reference proteome</keyword>
<evidence type="ECO:0000256" key="1">
    <source>
        <dbReference type="SAM" id="Phobius"/>
    </source>
</evidence>
<gene>
    <name evidence="2" type="ORF">OVN521_LOCUS23829</name>
</gene>
<keyword evidence="1" id="KW-0472">Membrane</keyword>
<dbReference type="AlphaFoldDB" id="A0A819YWT8"/>
<evidence type="ECO:0000313" key="3">
    <source>
        <dbReference type="Proteomes" id="UP000663866"/>
    </source>
</evidence>
<sequence>MFPSFIPITHPHSHPSSLERLHQLTDKYQLKKFAENNEYKKLYHEGKCDLFETSSSNYRYYFIRHETPTDIFNELINYAMVTTHYTLDKEDQLHLDFKEWYHENYPSSPYLRIKANQTYSLQMTIYLTFNKWIDKRMTLANWGCGIDLTLHTISIQRQFINMKYKIIEDEQKYRRLMTIYALNDCLAVTQLAQKIKSKKSSSPTTTACYEDVSDDDEIINHGNDQQSMNLSSFDDIEDHVEIYTPTEILTLYDDNVHNEPYEMVSDDGLDNFSLPEIMKVHLPHKPWVHTRDETSNEIEIISDDDIKQNTTVNQRQQNHQHQHYRFLTRNQRKNRKKRTNRYWYEIIRSVYCKFIIRNVKKILTFMNISYVNINVGGGILFLGVKNEQIRK</sequence>
<dbReference type="Proteomes" id="UP000663866">
    <property type="component" value="Unassembled WGS sequence"/>
</dbReference>
<protein>
    <submittedName>
        <fullName evidence="2">Uncharacterized protein</fullName>
    </submittedName>
</protein>
<keyword evidence="1" id="KW-0812">Transmembrane</keyword>
<keyword evidence="1" id="KW-1133">Transmembrane helix</keyword>